<evidence type="ECO:0000313" key="2">
    <source>
        <dbReference type="EMBL" id="CAD7662404.1"/>
    </source>
</evidence>
<gene>
    <name evidence="1" type="ORF">ONB1V03_LOCUS17532</name>
    <name evidence="2" type="ORF">ONB1V03_LOCUS18964</name>
</gene>
<dbReference type="EMBL" id="OC942464">
    <property type="protein sequence ID" value="CAD7662404.1"/>
    <property type="molecule type" value="Genomic_DNA"/>
</dbReference>
<keyword evidence="3" id="KW-1185">Reference proteome</keyword>
<protein>
    <submittedName>
        <fullName evidence="2">Uncharacterized protein</fullName>
    </submittedName>
</protein>
<reference evidence="2" key="1">
    <citation type="submission" date="2020-11" db="EMBL/GenBank/DDBJ databases">
        <authorList>
            <person name="Tran Van P."/>
        </authorList>
    </citation>
    <scope>NUCLEOTIDE SEQUENCE</scope>
</reference>
<dbReference type="EMBL" id="CAJPVJ010021973">
    <property type="protein sequence ID" value="CAG2178106.1"/>
    <property type="molecule type" value="Genomic_DNA"/>
</dbReference>
<dbReference type="EMBL" id="OC936798">
    <property type="protein sequence ID" value="CAD7660970.1"/>
    <property type="molecule type" value="Genomic_DNA"/>
</dbReference>
<dbReference type="AlphaFoldDB" id="A0A7R9MLD8"/>
<evidence type="ECO:0000313" key="3">
    <source>
        <dbReference type="Proteomes" id="UP000728032"/>
    </source>
</evidence>
<dbReference type="OrthoDB" id="9996127at2759"/>
<dbReference type="PANTHER" id="PTHR16317:SF1">
    <property type="entry name" value="KICSTOR COMPLEX PROTEIN ITFG2"/>
    <property type="match status" value="1"/>
</dbReference>
<dbReference type="GO" id="GO:0032006">
    <property type="term" value="P:regulation of TOR signaling"/>
    <property type="evidence" value="ECO:0007669"/>
    <property type="project" value="TreeGrafter"/>
</dbReference>
<evidence type="ECO:0000313" key="1">
    <source>
        <dbReference type="EMBL" id="CAD7660970.1"/>
    </source>
</evidence>
<dbReference type="InterPro" id="IPR031793">
    <property type="entry name" value="KICSTOR_ITFG2"/>
</dbReference>
<dbReference type="EMBL" id="CAJPVJ010027639">
    <property type="protein sequence ID" value="CAG2179540.1"/>
    <property type="molecule type" value="Genomic_DNA"/>
</dbReference>
<dbReference type="Pfam" id="PF15907">
    <property type="entry name" value="Itfg2"/>
    <property type="match status" value="1"/>
</dbReference>
<name>A0A7R9MLD8_9ACAR</name>
<organism evidence="2">
    <name type="scientific">Oppiella nova</name>
    <dbReference type="NCBI Taxonomy" id="334625"/>
    <lineage>
        <taxon>Eukaryota</taxon>
        <taxon>Metazoa</taxon>
        <taxon>Ecdysozoa</taxon>
        <taxon>Arthropoda</taxon>
        <taxon>Chelicerata</taxon>
        <taxon>Arachnida</taxon>
        <taxon>Acari</taxon>
        <taxon>Acariformes</taxon>
        <taxon>Sarcoptiformes</taxon>
        <taxon>Oribatida</taxon>
        <taxon>Brachypylina</taxon>
        <taxon>Oppioidea</taxon>
        <taxon>Oppiidae</taxon>
        <taxon>Oppiella</taxon>
    </lineage>
</organism>
<sequence length="113" mass="11994">MRSIAFVDHLQLQMDGTVSNNAITVADCDNDLANELIAATLEGDLAVFKGTQANCWALSQGLGMVISVIVGDILNNKKNCIVCVSVEGFCNIFNLSSDSTPKPNTTLKTNLSS</sequence>
<feature type="non-terminal residue" evidence="2">
    <location>
        <position position="1"/>
    </location>
</feature>
<dbReference type="PANTHER" id="PTHR16317">
    <property type="entry name" value="INTEGRIN ALPHA REPEAT DOMAIN-CONTAINING"/>
    <property type="match status" value="1"/>
</dbReference>
<accession>A0A7R9MLD8</accession>
<dbReference type="Proteomes" id="UP000728032">
    <property type="component" value="Unassembled WGS sequence"/>
</dbReference>
<proteinExistence type="predicted"/>